<dbReference type="Proteomes" id="UP000594014">
    <property type="component" value="Chromosome"/>
</dbReference>
<proteinExistence type="predicted"/>
<protein>
    <submittedName>
        <fullName evidence="1">CpsD/CapB family tyrosine-protein kinase</fullName>
    </submittedName>
</protein>
<dbReference type="EMBL" id="CP042469">
    <property type="protein sequence ID" value="QOX65156.1"/>
    <property type="molecule type" value="Genomic_DNA"/>
</dbReference>
<organism evidence="1 2">
    <name type="scientific">Anoxybacterium hadale</name>
    <dbReference type="NCBI Taxonomy" id="3408580"/>
    <lineage>
        <taxon>Bacteria</taxon>
        <taxon>Bacillati</taxon>
        <taxon>Bacillota</taxon>
        <taxon>Clostridia</taxon>
        <taxon>Peptostreptococcales</taxon>
        <taxon>Anaerovoracaceae</taxon>
        <taxon>Anoxybacterium</taxon>
    </lineage>
</organism>
<keyword evidence="1" id="KW-0808">Transferase</keyword>
<accession>A0ACD1AF93</accession>
<sequence>MWIRKRAKKELKAIAILDETTNFMVREAYKTIRTNLLFTLQNQKSGRVIITSSAPDEGKTTSCCNLGITLAQTGAKVLLIDCDLRKPLIHRCFARTGEPGLSDLLAGIKEDPFEVIQSTDYENLSILCAGTLPPNPAELLGSERMAELMIKLSQEYEYILIDTPPINLVSDALTLLSLADGVILVVRQMRTSHPEVFNALNSLNFANTKILGVILNGIRISEQDKYLKKSYKKYNGYLVGNADSFRAHI</sequence>
<reference evidence="1" key="1">
    <citation type="submission" date="2019-08" db="EMBL/GenBank/DDBJ databases">
        <title>Genome sequence of Clostridiales bacterium MT110.</title>
        <authorList>
            <person name="Cao J."/>
        </authorList>
    </citation>
    <scope>NUCLEOTIDE SEQUENCE</scope>
    <source>
        <strain evidence="1">MT110</strain>
    </source>
</reference>
<evidence type="ECO:0000313" key="1">
    <source>
        <dbReference type="EMBL" id="QOX65156.1"/>
    </source>
</evidence>
<gene>
    <name evidence="1" type="ORF">FRZ06_18280</name>
</gene>
<evidence type="ECO:0000313" key="2">
    <source>
        <dbReference type="Proteomes" id="UP000594014"/>
    </source>
</evidence>
<keyword evidence="2" id="KW-1185">Reference proteome</keyword>
<name>A0ACD1AF93_9FIRM</name>
<keyword evidence="1" id="KW-0418">Kinase</keyword>